<protein>
    <submittedName>
        <fullName evidence="2">DUF6265 family protein</fullName>
    </submittedName>
</protein>
<keyword evidence="3" id="KW-1185">Reference proteome</keyword>
<comment type="caution">
    <text evidence="2">The sequence shown here is derived from an EMBL/GenBank/DDBJ whole genome shotgun (WGS) entry which is preliminary data.</text>
</comment>
<gene>
    <name evidence="2" type="ORF">ACFQ1M_11750</name>
</gene>
<accession>A0ABW3D223</accession>
<dbReference type="InterPro" id="IPR046232">
    <property type="entry name" value="DUF6265"/>
</dbReference>
<organism evidence="2 3">
    <name type="scientific">Sungkyunkwania multivorans</name>
    <dbReference type="NCBI Taxonomy" id="1173618"/>
    <lineage>
        <taxon>Bacteria</taxon>
        <taxon>Pseudomonadati</taxon>
        <taxon>Bacteroidota</taxon>
        <taxon>Flavobacteriia</taxon>
        <taxon>Flavobacteriales</taxon>
        <taxon>Flavobacteriaceae</taxon>
        <taxon>Sungkyunkwania</taxon>
    </lineage>
</organism>
<dbReference type="RefSeq" id="WP_386408423.1">
    <property type="nucleotide sequence ID" value="NZ_JBHTJH010000017.1"/>
</dbReference>
<proteinExistence type="predicted"/>
<dbReference type="EMBL" id="JBHTJH010000017">
    <property type="protein sequence ID" value="MFD0862878.1"/>
    <property type="molecule type" value="Genomic_DNA"/>
</dbReference>
<name>A0ABW3D223_9FLAO</name>
<evidence type="ECO:0000259" key="1">
    <source>
        <dbReference type="Pfam" id="PF19780"/>
    </source>
</evidence>
<reference evidence="3" key="1">
    <citation type="journal article" date="2019" name="Int. J. Syst. Evol. Microbiol.">
        <title>The Global Catalogue of Microorganisms (GCM) 10K type strain sequencing project: providing services to taxonomists for standard genome sequencing and annotation.</title>
        <authorList>
            <consortium name="The Broad Institute Genomics Platform"/>
            <consortium name="The Broad Institute Genome Sequencing Center for Infectious Disease"/>
            <person name="Wu L."/>
            <person name="Ma J."/>
        </authorList>
    </citation>
    <scope>NUCLEOTIDE SEQUENCE [LARGE SCALE GENOMIC DNA]</scope>
    <source>
        <strain evidence="3">CCUG 62952</strain>
    </source>
</reference>
<dbReference type="Pfam" id="PF19780">
    <property type="entry name" value="DUF6265"/>
    <property type="match status" value="1"/>
</dbReference>
<evidence type="ECO:0000313" key="3">
    <source>
        <dbReference type="Proteomes" id="UP001596978"/>
    </source>
</evidence>
<feature type="domain" description="DUF6265" evidence="1">
    <location>
        <begin position="39"/>
        <end position="146"/>
    </location>
</feature>
<sequence length="165" mass="19187">MKTLCYFIFFVFTASYAQKQTLTWQEGMKSPDAKLENYSWIAGHWQGEAFGGIAEEVWTPPLGGSMMFVFKLVNDWKVSFYEIGYIKQIEETLILQLKHFHGDLKGWEAKDETVDFKLIKAEGKKLYFDGFTIEKVSDDQLKMYVAVGSEDGTTNEVEFNYRRVR</sequence>
<dbReference type="Proteomes" id="UP001596978">
    <property type="component" value="Unassembled WGS sequence"/>
</dbReference>
<evidence type="ECO:0000313" key="2">
    <source>
        <dbReference type="EMBL" id="MFD0862878.1"/>
    </source>
</evidence>